<dbReference type="KEGG" id="mprt:ET475_13480"/>
<organism evidence="2 3">
    <name type="scientific">Microbacterium protaetiae</name>
    <dbReference type="NCBI Taxonomy" id="2509458"/>
    <lineage>
        <taxon>Bacteria</taxon>
        <taxon>Bacillati</taxon>
        <taxon>Actinomycetota</taxon>
        <taxon>Actinomycetes</taxon>
        <taxon>Micrococcales</taxon>
        <taxon>Microbacteriaceae</taxon>
        <taxon>Microbacterium</taxon>
    </lineage>
</organism>
<keyword evidence="2" id="KW-0378">Hydrolase</keyword>
<dbReference type="InterPro" id="IPR000073">
    <property type="entry name" value="AB_hydrolase_1"/>
</dbReference>
<dbReference type="Proteomes" id="UP000293995">
    <property type="component" value="Chromosome"/>
</dbReference>
<dbReference type="GO" id="GO:0016787">
    <property type="term" value="F:hydrolase activity"/>
    <property type="evidence" value="ECO:0007669"/>
    <property type="project" value="UniProtKB-KW"/>
</dbReference>
<evidence type="ECO:0000313" key="2">
    <source>
        <dbReference type="EMBL" id="QAY60899.1"/>
    </source>
</evidence>
<name>A0A4P6EI39_9MICO</name>
<dbReference type="OrthoDB" id="63519at2"/>
<dbReference type="AlphaFoldDB" id="A0A4P6EI39"/>
<protein>
    <submittedName>
        <fullName evidence="2">Alpha/beta hydrolase</fullName>
    </submittedName>
</protein>
<dbReference type="Gene3D" id="3.40.50.1820">
    <property type="entry name" value="alpha/beta hydrolase"/>
    <property type="match status" value="1"/>
</dbReference>
<gene>
    <name evidence="2" type="ORF">ET475_13480</name>
</gene>
<proteinExistence type="predicted"/>
<dbReference type="EMBL" id="CP035494">
    <property type="protein sequence ID" value="QAY60899.1"/>
    <property type="molecule type" value="Genomic_DNA"/>
</dbReference>
<evidence type="ECO:0000313" key="3">
    <source>
        <dbReference type="Proteomes" id="UP000293995"/>
    </source>
</evidence>
<reference evidence="2 3" key="1">
    <citation type="submission" date="2019-01" db="EMBL/GenBank/DDBJ databases">
        <title>Genome sequencing of strain DFW100M-13.</title>
        <authorList>
            <person name="Heo J."/>
            <person name="Kim S.-J."/>
            <person name="Kim J.-S."/>
            <person name="Hong S.-B."/>
            <person name="Kwon S.-W."/>
        </authorList>
    </citation>
    <scope>NUCLEOTIDE SEQUENCE [LARGE SCALE GENOMIC DNA]</scope>
    <source>
        <strain evidence="2 3">DFW100M-13</strain>
    </source>
</reference>
<dbReference type="SUPFAM" id="SSF53474">
    <property type="entry name" value="alpha/beta-Hydrolases"/>
    <property type="match status" value="1"/>
</dbReference>
<dbReference type="InterPro" id="IPR029058">
    <property type="entry name" value="AB_hydrolase_fold"/>
</dbReference>
<accession>A0A4P6EI39</accession>
<evidence type="ECO:0000259" key="1">
    <source>
        <dbReference type="Pfam" id="PF00561"/>
    </source>
</evidence>
<keyword evidence="3" id="KW-1185">Reference proteome</keyword>
<sequence length="265" mass="28470">MSRREGSAVIRGARIDWSVAGDGPLVIFGHGLTNDRDTMEDAGIFDFAPLVAAGFRLLRFDWRGHGASGGGTDPDEYTWSSLADDFLALIDELQPDEPVIAMGCSMGTGSILTAAVRRPDRFARLVLTAPPTAWQTRAAQGDMYRQLAQIVENGGVQALERAQEMMPPVGIFAELPAALPVRVSPQLLPTVLRGAAEADLPQQEAIRGLPVPTLILSWSGDPGHPVSTGETLHELIPDSEFQVAHSLAQTRAWGEAIVAFLRQGE</sequence>
<dbReference type="PRINTS" id="PR00111">
    <property type="entry name" value="ABHYDROLASE"/>
</dbReference>
<feature type="domain" description="AB hydrolase-1" evidence="1">
    <location>
        <begin position="24"/>
        <end position="135"/>
    </location>
</feature>
<dbReference type="Pfam" id="PF00561">
    <property type="entry name" value="Abhydrolase_1"/>
    <property type="match status" value="1"/>
</dbReference>
<dbReference type="RefSeq" id="WP_129391255.1">
    <property type="nucleotide sequence ID" value="NZ_CP035494.1"/>
</dbReference>
<dbReference type="InterPro" id="IPR050266">
    <property type="entry name" value="AB_hydrolase_sf"/>
</dbReference>
<dbReference type="PANTHER" id="PTHR43798">
    <property type="entry name" value="MONOACYLGLYCEROL LIPASE"/>
    <property type="match status" value="1"/>
</dbReference>